<dbReference type="InterPro" id="IPR051541">
    <property type="entry name" value="PTS_SugarTrans_NitroReg"/>
</dbReference>
<dbReference type="GO" id="GO:0030295">
    <property type="term" value="F:protein kinase activator activity"/>
    <property type="evidence" value="ECO:0007669"/>
    <property type="project" value="TreeGrafter"/>
</dbReference>
<dbReference type="PANTHER" id="PTHR47738">
    <property type="entry name" value="PTS SYSTEM FRUCTOSE-LIKE EIIA COMPONENT-RELATED"/>
    <property type="match status" value="1"/>
</dbReference>
<evidence type="ECO:0000313" key="2">
    <source>
        <dbReference type="EMBL" id="HDD53177.1"/>
    </source>
</evidence>
<dbReference type="EMBL" id="DQWS01000145">
    <property type="protein sequence ID" value="HDD53177.1"/>
    <property type="molecule type" value="Genomic_DNA"/>
</dbReference>
<protein>
    <submittedName>
        <fullName evidence="2">PTS sugar transporter subunit IIA</fullName>
    </submittedName>
</protein>
<feature type="domain" description="PTS EIIA type-2" evidence="1">
    <location>
        <begin position="5"/>
        <end position="149"/>
    </location>
</feature>
<proteinExistence type="predicted"/>
<dbReference type="CDD" id="cd00211">
    <property type="entry name" value="PTS_IIA_fru"/>
    <property type="match status" value="1"/>
</dbReference>
<dbReference type="Proteomes" id="UP000885690">
    <property type="component" value="Unassembled WGS sequence"/>
</dbReference>
<dbReference type="Pfam" id="PF00359">
    <property type="entry name" value="PTS_EIIA_2"/>
    <property type="match status" value="1"/>
</dbReference>
<accession>A0A7C0Y9A7</accession>
<evidence type="ECO:0000259" key="1">
    <source>
        <dbReference type="PROSITE" id="PS51094"/>
    </source>
</evidence>
<dbReference type="PROSITE" id="PS00372">
    <property type="entry name" value="PTS_EIIA_TYPE_2_HIS"/>
    <property type="match status" value="1"/>
</dbReference>
<dbReference type="PROSITE" id="PS51094">
    <property type="entry name" value="PTS_EIIA_TYPE_2"/>
    <property type="match status" value="1"/>
</dbReference>
<keyword evidence="2" id="KW-0762">Sugar transport</keyword>
<organism evidence="2">
    <name type="scientific">Thermosulfidibacter takaii</name>
    <dbReference type="NCBI Taxonomy" id="412593"/>
    <lineage>
        <taxon>Bacteria</taxon>
        <taxon>Pseudomonadati</taxon>
        <taxon>Thermosulfidibacterota</taxon>
        <taxon>Thermosulfidibacteria</taxon>
        <taxon>Thermosulfidibacterales</taxon>
        <taxon>Thermosulfidibacteraceae</taxon>
    </lineage>
</organism>
<keyword evidence="2" id="KW-0813">Transport</keyword>
<dbReference type="InterPro" id="IPR016152">
    <property type="entry name" value="PTrfase/Anion_transptr"/>
</dbReference>
<comment type="caution">
    <text evidence="2">The sequence shown here is derived from an EMBL/GenBank/DDBJ whole genome shotgun (WGS) entry which is preliminary data.</text>
</comment>
<dbReference type="AlphaFoldDB" id="A0A7C0Y9A7"/>
<reference evidence="2" key="1">
    <citation type="journal article" date="2020" name="mSystems">
        <title>Genome- and Community-Level Interaction Insights into Carbon Utilization and Element Cycling Functions of Hydrothermarchaeota in Hydrothermal Sediment.</title>
        <authorList>
            <person name="Zhou Z."/>
            <person name="Liu Y."/>
            <person name="Xu W."/>
            <person name="Pan J."/>
            <person name="Luo Z.H."/>
            <person name="Li M."/>
        </authorList>
    </citation>
    <scope>NUCLEOTIDE SEQUENCE [LARGE SCALE GENOMIC DNA]</scope>
    <source>
        <strain evidence="2">HyVt-115</strain>
    </source>
</reference>
<gene>
    <name evidence="2" type="ORF">ENF32_03825</name>
</gene>
<dbReference type="SUPFAM" id="SSF55804">
    <property type="entry name" value="Phoshotransferase/anion transport protein"/>
    <property type="match status" value="1"/>
</dbReference>
<sequence length="154" mass="17220">MRITDYFTEEDVLEDIPGNTKEEILANLVDILVAKGKLPSREPYLTALIKREALGTTAVGEGIAIPHARVKNLDSLLIIAVRFKKGVGFGSLDNAPVYLLFLVLAPEESTEVHLRALARIVSLLKEKEIKEKLLNAQGPQEIYQILREEDEKEE</sequence>
<dbReference type="InterPro" id="IPR002178">
    <property type="entry name" value="PTS_EIIA_type-2_dom"/>
</dbReference>
<name>A0A7C0Y9A7_9BACT</name>
<dbReference type="PANTHER" id="PTHR47738:SF1">
    <property type="entry name" value="NITROGEN REGULATORY PROTEIN"/>
    <property type="match status" value="1"/>
</dbReference>
<dbReference type="Gene3D" id="3.40.930.10">
    <property type="entry name" value="Mannitol-specific EII, Chain A"/>
    <property type="match status" value="1"/>
</dbReference>